<dbReference type="Proteomes" id="UP000604730">
    <property type="component" value="Unassembled WGS sequence"/>
</dbReference>
<dbReference type="RefSeq" id="WP_208427794.1">
    <property type="nucleotide sequence ID" value="NZ_JAEPRJ010000001.1"/>
</dbReference>
<keyword evidence="3" id="KW-1185">Reference proteome</keyword>
<dbReference type="EMBL" id="JAEPRJ010000001">
    <property type="protein sequence ID" value="MBK5896207.1"/>
    <property type="molecule type" value="Genomic_DNA"/>
</dbReference>
<dbReference type="Gene3D" id="1.10.260.40">
    <property type="entry name" value="lambda repressor-like DNA-binding domains"/>
    <property type="match status" value="1"/>
</dbReference>
<dbReference type="SUPFAM" id="SSF47413">
    <property type="entry name" value="lambda repressor-like DNA-binding domains"/>
    <property type="match status" value="1"/>
</dbReference>
<sequence length="100" mass="11443">MINLTQKTPPEISNNIAHNLISIRKRRKLSQEKLSIKSGVSLGSLKRFEHTGEISLTSLIKLSIALELEEELNNLFSEVPYKSIQELIDENTKLESKLRR</sequence>
<proteinExistence type="predicted"/>
<reference evidence="2 3" key="1">
    <citation type="submission" date="2021-01" db="EMBL/GenBank/DDBJ databases">
        <title>Isolation and description of Catonella massiliensis sp. nov., a novel Catonella species, isolated from a stable periodontitis subject.</title>
        <authorList>
            <person name="Antezack A."/>
            <person name="Boxberger M."/>
            <person name="La Scola B."/>
            <person name="Monnet-Corti V."/>
        </authorList>
    </citation>
    <scope>NUCLEOTIDE SEQUENCE [LARGE SCALE GENOMIC DNA]</scope>
    <source>
        <strain evidence="2 3">Marseille-Q4567</strain>
    </source>
</reference>
<protein>
    <submittedName>
        <fullName evidence="2">Helix-turn-helix transcriptional regulator</fullName>
    </submittedName>
</protein>
<dbReference type="SMART" id="SM00530">
    <property type="entry name" value="HTH_XRE"/>
    <property type="match status" value="1"/>
</dbReference>
<dbReference type="InterPro" id="IPR001387">
    <property type="entry name" value="Cro/C1-type_HTH"/>
</dbReference>
<evidence type="ECO:0000313" key="2">
    <source>
        <dbReference type="EMBL" id="MBK5896207.1"/>
    </source>
</evidence>
<evidence type="ECO:0000313" key="3">
    <source>
        <dbReference type="Proteomes" id="UP000604730"/>
    </source>
</evidence>
<comment type="caution">
    <text evidence="2">The sequence shown here is derived from an EMBL/GenBank/DDBJ whole genome shotgun (WGS) entry which is preliminary data.</text>
</comment>
<evidence type="ECO:0000259" key="1">
    <source>
        <dbReference type="PROSITE" id="PS50943"/>
    </source>
</evidence>
<name>A0ABS1IWK5_9FIRM</name>
<gene>
    <name evidence="2" type="ORF">JJN12_00170</name>
</gene>
<dbReference type="CDD" id="cd00093">
    <property type="entry name" value="HTH_XRE"/>
    <property type="match status" value="1"/>
</dbReference>
<dbReference type="PROSITE" id="PS50943">
    <property type="entry name" value="HTH_CROC1"/>
    <property type="match status" value="1"/>
</dbReference>
<dbReference type="InterPro" id="IPR010982">
    <property type="entry name" value="Lambda_DNA-bd_dom_sf"/>
</dbReference>
<organism evidence="2 3">
    <name type="scientific">Catonella massiliensis</name>
    <dbReference type="NCBI Taxonomy" id="2799636"/>
    <lineage>
        <taxon>Bacteria</taxon>
        <taxon>Bacillati</taxon>
        <taxon>Bacillota</taxon>
        <taxon>Clostridia</taxon>
        <taxon>Lachnospirales</taxon>
        <taxon>Lachnospiraceae</taxon>
        <taxon>Catonella</taxon>
    </lineage>
</organism>
<feature type="domain" description="HTH cro/C1-type" evidence="1">
    <location>
        <begin position="20"/>
        <end position="72"/>
    </location>
</feature>
<accession>A0ABS1IWK5</accession>